<reference evidence="20" key="2">
    <citation type="submission" date="2015-06" db="UniProtKB">
        <authorList>
            <consortium name="EnsemblPlants"/>
        </authorList>
    </citation>
    <scope>IDENTIFICATION</scope>
</reference>
<protein>
    <recommendedName>
        <fullName evidence="12">ABC transporter C family member 13</fullName>
    </recommendedName>
    <alternativeName>
        <fullName evidence="14">Multidrug resistance-associated protein 13</fullName>
    </alternativeName>
    <alternativeName>
        <fullName evidence="15">OsMRP5</fullName>
    </alternativeName>
    <alternativeName>
        <fullName evidence="13">Protein LOW PHYTIC ACID 2</fullName>
    </alternativeName>
</protein>
<dbReference type="InterPro" id="IPR017871">
    <property type="entry name" value="ABC_transporter-like_CS"/>
</dbReference>
<feature type="domain" description="ABC transmembrane type-1" evidence="19">
    <location>
        <begin position="763"/>
        <end position="1041"/>
    </location>
</feature>
<evidence type="ECO:0000256" key="1">
    <source>
        <dbReference type="ARBA" id="ARBA00004141"/>
    </source>
</evidence>
<dbReference type="FunFam" id="3.40.50.300:FF:000169">
    <property type="entry name" value="ABC transporter C family member 3"/>
    <property type="match status" value="1"/>
</dbReference>
<evidence type="ECO:0000256" key="4">
    <source>
        <dbReference type="ARBA" id="ARBA00022692"/>
    </source>
</evidence>
<feature type="transmembrane region" description="Helical" evidence="17">
    <location>
        <begin position="133"/>
        <end position="154"/>
    </location>
</feature>
<dbReference type="SUPFAM" id="SSF90123">
    <property type="entry name" value="ABC transporter transmembrane region"/>
    <property type="match status" value="2"/>
</dbReference>
<dbReference type="FunFam" id="1.20.1560.10:FF:000003">
    <property type="entry name" value="ABC transporter C family member 10"/>
    <property type="match status" value="1"/>
</dbReference>
<dbReference type="InterPro" id="IPR027417">
    <property type="entry name" value="P-loop_NTPase"/>
</dbReference>
<evidence type="ECO:0000256" key="16">
    <source>
        <dbReference type="SAM" id="Coils"/>
    </source>
</evidence>
<evidence type="ECO:0000259" key="19">
    <source>
        <dbReference type="PROSITE" id="PS50929"/>
    </source>
</evidence>
<accession>A0A0E0PDB3</accession>
<keyword evidence="16" id="KW-0175">Coiled coil</keyword>
<dbReference type="Pfam" id="PF00664">
    <property type="entry name" value="ABC_membrane"/>
    <property type="match status" value="2"/>
</dbReference>
<dbReference type="InterPro" id="IPR036640">
    <property type="entry name" value="ABC1_TM_sf"/>
</dbReference>
<keyword evidence="8" id="KW-1278">Translocase</keyword>
<feature type="transmembrane region" description="Helical" evidence="17">
    <location>
        <begin position="240"/>
        <end position="261"/>
    </location>
</feature>
<dbReference type="PANTHER" id="PTHR24223">
    <property type="entry name" value="ATP-BINDING CASSETTE SUB-FAMILY C"/>
    <property type="match status" value="1"/>
</dbReference>
<dbReference type="Gene3D" id="1.20.1560.10">
    <property type="entry name" value="ABC transporter type 1, transmembrane domain"/>
    <property type="match status" value="2"/>
</dbReference>
<dbReference type="InterPro" id="IPR003439">
    <property type="entry name" value="ABC_transporter-like_ATP-bd"/>
</dbReference>
<dbReference type="OMA" id="HCQALWH"/>
<dbReference type="EnsemblPlants" id="ORUFI04G25020.1">
    <property type="protein sequence ID" value="ORUFI04G25020.1"/>
    <property type="gene ID" value="ORUFI04G25020"/>
</dbReference>
<dbReference type="Pfam" id="PF00005">
    <property type="entry name" value="ABC_tran"/>
    <property type="match status" value="2"/>
</dbReference>
<dbReference type="InterPro" id="IPR044726">
    <property type="entry name" value="ABCC_6TM_D2"/>
</dbReference>
<feature type="transmembrane region" description="Helical" evidence="17">
    <location>
        <begin position="267"/>
        <end position="286"/>
    </location>
</feature>
<sequence length="1333" mass="149225">MAVANWRCPPACNVGPGFGRGAAGFARRRRSPGVTAVAEANGFNMVYKETANQSGIQFTCGTQEPFPDASKEENVKNRRKSSYGEATISQHFTFSWMNGLLAKGANKPLNEDDIPDVGEEESAQHISRIFSNIIVKGNFPLTVSSICKAAFLLIWKKAALNATFGVLSVVASFVGAYLIKDFVGYLSAKAIETLAYRQWFFGSLQVYQKVLYLSSQSRQKHTSGEIINYVSVDIERIVNVAWYVNMVFMMPIQITLATYILWKNLGLGSLAGIATTAIIMLCNIPFTRIQKRLHAGIMKAKDDRMDMTSEVIRSMKILKLQTWDIQYLRKLEYLRKGEHLWLWEFLRLKALLAFMFWGAPAVISIMTFASCILMGIPLTAGRVLSTLATVNILKEPIFSLPELLTAFAQGKVSADRIVSYLQEEEIRSDAIEEVAIDENEFSAEIDQGAFSWKTDAKIPTLQDIHVKIHKGMKVAVCGAVGSGKSSLLSCVLGEMPKVQGTVKVFGTKAYVPQSSWILSGTIRENILFGSPFETDRYERTIEACALVKDIGVFSDGDMTDIGERGTTMSGGQKQRIQIARAVYKDADVYLLDDPFSAVDPQTGRHLYKKCLMGVLRDKTVLYVTHQVEFLVDADLIMVMQNGRIAQAGKFQELQQNMAFGVIFGAHFCAVEQVCNAKGTSIYLSKHHAESEKVPSINESDAEKEISSKWQNTNMINCRQEVFRDNTEEGKLLQGEERENGYISKQVYWSYLTAARGGLFIPMIIAAQCFFQIFEVGSNYWMASACHPRTGSKSKMESTQFMVYVFISVGSALCILIRAVLVAVTGLLTSEKLFKSMMHCIFHAPMSFFDSTPTGRILNRASIDQSVLDLETASTLSESTFSVMQFLGTILIISYVSWPVLIIFIPSILICIRYQRYYSLTATELARLSGIQKAPILHHFGETFYGAAIIRAFRQEDRFYRSNLSLLDNHSRPWFHLMAAVEWLSFRMNLLCNFVFGFSLVLLVRLPQGFVNPSIGGLVVMYAWNLNTQLSEATRNISRAEANMISVERILQYTKLPSEAPTITEGSKPPMAWPEFGMISISNLEVRYAEHLPSVLKNITCVIPAEKTVGIVGRTGSGKSTLVQVLFRIVEPREGTIKIDSIDICKIGLHDLRSRICILPQDPVMFDGTIRGNLDPMNEYPDSRIWEVVDKCQLGNVVRSTEKKLDEIVIENGDNWSMGQRQLFCLGRILLRKSKILVLDEATASVDSATDQIIQEIIRQEFKDCTVLAIAHRMNTVIDSDLILVLGEGSILEYDAPTKLLQREDSTFSKLTKEYSQQSQHFKSSTAMHRMGSY</sequence>
<evidence type="ECO:0000256" key="17">
    <source>
        <dbReference type="SAM" id="Phobius"/>
    </source>
</evidence>
<dbReference type="CDD" id="cd18580">
    <property type="entry name" value="ABC_6TM_ABCC_D2"/>
    <property type="match status" value="1"/>
</dbReference>
<keyword evidence="5" id="KW-0677">Repeat</keyword>
<dbReference type="InterPro" id="IPR003593">
    <property type="entry name" value="AAA+_ATPase"/>
</dbReference>
<evidence type="ECO:0000256" key="11">
    <source>
        <dbReference type="ARBA" id="ARBA00057614"/>
    </source>
</evidence>
<keyword evidence="10 17" id="KW-0472">Membrane</keyword>
<dbReference type="Gene3D" id="3.40.50.300">
    <property type="entry name" value="P-loop containing nucleotide triphosphate hydrolases"/>
    <property type="match status" value="2"/>
</dbReference>
<dbReference type="CDD" id="cd03244">
    <property type="entry name" value="ABCC_MRP_domain2"/>
    <property type="match status" value="1"/>
</dbReference>
<keyword evidence="21" id="KW-1185">Reference proteome</keyword>
<dbReference type="PROSITE" id="PS00211">
    <property type="entry name" value="ABC_TRANSPORTER_1"/>
    <property type="match status" value="1"/>
</dbReference>
<evidence type="ECO:0000256" key="13">
    <source>
        <dbReference type="ARBA" id="ARBA00075361"/>
    </source>
</evidence>
<evidence type="ECO:0000256" key="9">
    <source>
        <dbReference type="ARBA" id="ARBA00022989"/>
    </source>
</evidence>
<dbReference type="SMART" id="SM00382">
    <property type="entry name" value="AAA"/>
    <property type="match status" value="2"/>
</dbReference>
<evidence type="ECO:0000313" key="20">
    <source>
        <dbReference type="EnsemblPlants" id="ORUFI04G25020.1"/>
    </source>
</evidence>
<evidence type="ECO:0000256" key="5">
    <source>
        <dbReference type="ARBA" id="ARBA00022737"/>
    </source>
</evidence>
<feature type="domain" description="ABC transporter" evidence="18">
    <location>
        <begin position="443"/>
        <end position="666"/>
    </location>
</feature>
<comment type="function">
    <text evidence="11">ABC transporter that may affect phytic acid transport and compartmentalization. May function directly or indirectly in removing phytic acid from the cytosol or in vesicle trafficking. Required for phytic acid accumulation in developing seeds. Phytic acid is the primary storage form of phosphorus in cereal grains and other plant seeds.</text>
</comment>
<feature type="transmembrane region" description="Helical" evidence="17">
    <location>
        <begin position="987"/>
        <end position="1005"/>
    </location>
</feature>
<keyword evidence="7" id="KW-0067">ATP-binding</keyword>
<feature type="transmembrane region" description="Helical" evidence="17">
    <location>
        <begin position="160"/>
        <end position="179"/>
    </location>
</feature>
<evidence type="ECO:0000256" key="10">
    <source>
        <dbReference type="ARBA" id="ARBA00023136"/>
    </source>
</evidence>
<evidence type="ECO:0000259" key="18">
    <source>
        <dbReference type="PROSITE" id="PS50893"/>
    </source>
</evidence>
<dbReference type="HOGENOM" id="CLU_000604_27_0_1"/>
<feature type="transmembrane region" description="Helical" evidence="17">
    <location>
        <begin position="350"/>
        <end position="376"/>
    </location>
</feature>
<evidence type="ECO:0000256" key="14">
    <source>
        <dbReference type="ARBA" id="ARBA00079144"/>
    </source>
</evidence>
<dbReference type="FunFam" id="1.20.1560.10:FF:000002">
    <property type="entry name" value="ABC transporter C family member 5"/>
    <property type="match status" value="1"/>
</dbReference>
<evidence type="ECO:0000256" key="2">
    <source>
        <dbReference type="ARBA" id="ARBA00009726"/>
    </source>
</evidence>
<reference evidence="21" key="1">
    <citation type="submission" date="2013-06" db="EMBL/GenBank/DDBJ databases">
        <authorList>
            <person name="Zhao Q."/>
        </authorList>
    </citation>
    <scope>NUCLEOTIDE SEQUENCE</scope>
    <source>
        <strain evidence="21">cv. W1943</strain>
    </source>
</reference>
<evidence type="ECO:0000256" key="12">
    <source>
        <dbReference type="ARBA" id="ARBA00068520"/>
    </source>
</evidence>
<feature type="transmembrane region" description="Helical" evidence="17">
    <location>
        <begin position="800"/>
        <end position="827"/>
    </location>
</feature>
<dbReference type="CDD" id="cd03250">
    <property type="entry name" value="ABCC_MRP_domain1"/>
    <property type="match status" value="1"/>
</dbReference>
<proteinExistence type="inferred from homology"/>
<feature type="domain" description="ABC transporter" evidence="18">
    <location>
        <begin position="1078"/>
        <end position="1312"/>
    </location>
</feature>
<evidence type="ECO:0000256" key="3">
    <source>
        <dbReference type="ARBA" id="ARBA00022448"/>
    </source>
</evidence>
<dbReference type="GO" id="GO:0140359">
    <property type="term" value="F:ABC-type transporter activity"/>
    <property type="evidence" value="ECO:0007669"/>
    <property type="project" value="InterPro"/>
</dbReference>
<keyword evidence="6" id="KW-0547">Nucleotide-binding</keyword>
<dbReference type="PROSITE" id="PS50929">
    <property type="entry name" value="ABC_TM1F"/>
    <property type="match status" value="2"/>
</dbReference>
<keyword evidence="4 17" id="KW-0812">Transmembrane</keyword>
<keyword evidence="9 17" id="KW-1133">Transmembrane helix</keyword>
<feature type="domain" description="ABC transmembrane type-1" evidence="19">
    <location>
        <begin position="126"/>
        <end position="409"/>
    </location>
</feature>
<evidence type="ECO:0000256" key="6">
    <source>
        <dbReference type="ARBA" id="ARBA00022741"/>
    </source>
</evidence>
<dbReference type="SUPFAM" id="SSF52540">
    <property type="entry name" value="P-loop containing nucleoside triphosphate hydrolases"/>
    <property type="match status" value="2"/>
</dbReference>
<comment type="subcellular location">
    <subcellularLocation>
        <location evidence="1">Membrane</location>
        <topology evidence="1">Multi-pass membrane protein</topology>
    </subcellularLocation>
</comment>
<dbReference type="Gramene" id="ORUFI04G25020.1">
    <property type="protein sequence ID" value="ORUFI04G25020.1"/>
    <property type="gene ID" value="ORUFI04G25020"/>
</dbReference>
<feature type="coiled-coil region" evidence="16">
    <location>
        <begin position="1022"/>
        <end position="1049"/>
    </location>
</feature>
<dbReference type="FunFam" id="3.40.50.300:FF:000508">
    <property type="entry name" value="ABC transporter C family member 5"/>
    <property type="match status" value="1"/>
</dbReference>
<comment type="similarity">
    <text evidence="2">Belongs to the ABC transporter superfamily. ABCC family. Conjugate transporter (TC 3.A.1.208) subfamily.</text>
</comment>
<organism evidence="20 21">
    <name type="scientific">Oryza rufipogon</name>
    <name type="common">Brownbeard rice</name>
    <name type="synonym">Asian wild rice</name>
    <dbReference type="NCBI Taxonomy" id="4529"/>
    <lineage>
        <taxon>Eukaryota</taxon>
        <taxon>Viridiplantae</taxon>
        <taxon>Streptophyta</taxon>
        <taxon>Embryophyta</taxon>
        <taxon>Tracheophyta</taxon>
        <taxon>Spermatophyta</taxon>
        <taxon>Magnoliopsida</taxon>
        <taxon>Liliopsida</taxon>
        <taxon>Poales</taxon>
        <taxon>Poaceae</taxon>
        <taxon>BOP clade</taxon>
        <taxon>Oryzoideae</taxon>
        <taxon>Oryzeae</taxon>
        <taxon>Oryzinae</taxon>
        <taxon>Oryza</taxon>
    </lineage>
</organism>
<dbReference type="GO" id="GO:0005524">
    <property type="term" value="F:ATP binding"/>
    <property type="evidence" value="ECO:0007669"/>
    <property type="project" value="UniProtKB-KW"/>
</dbReference>
<evidence type="ECO:0000256" key="8">
    <source>
        <dbReference type="ARBA" id="ARBA00022967"/>
    </source>
</evidence>
<dbReference type="PROSITE" id="PS50893">
    <property type="entry name" value="ABC_TRANSPORTER_2"/>
    <property type="match status" value="2"/>
</dbReference>
<dbReference type="Proteomes" id="UP000008022">
    <property type="component" value="Unassembled WGS sequence"/>
</dbReference>
<keyword evidence="3" id="KW-0813">Transport</keyword>
<evidence type="ECO:0000313" key="21">
    <source>
        <dbReference type="Proteomes" id="UP000008022"/>
    </source>
</evidence>
<feature type="transmembrane region" description="Helical" evidence="17">
    <location>
        <begin position="885"/>
        <end position="911"/>
    </location>
</feature>
<dbReference type="InterPro" id="IPR044746">
    <property type="entry name" value="ABCC_6TM_D1"/>
</dbReference>
<feature type="transmembrane region" description="Helical" evidence="17">
    <location>
        <begin position="758"/>
        <end position="780"/>
    </location>
</feature>
<evidence type="ECO:0000256" key="7">
    <source>
        <dbReference type="ARBA" id="ARBA00022840"/>
    </source>
</evidence>
<dbReference type="PANTHER" id="PTHR24223:SF165">
    <property type="entry name" value="ABC TRANSPORTER C FAMILY MEMBER 15-RELATED"/>
    <property type="match status" value="1"/>
</dbReference>
<name>A0A0E0PDB3_ORYRU</name>
<dbReference type="InterPro" id="IPR050173">
    <property type="entry name" value="ABC_transporter_C-like"/>
</dbReference>
<dbReference type="GO" id="GO:0016020">
    <property type="term" value="C:membrane"/>
    <property type="evidence" value="ECO:0007669"/>
    <property type="project" value="UniProtKB-SubCell"/>
</dbReference>
<evidence type="ECO:0000256" key="15">
    <source>
        <dbReference type="ARBA" id="ARBA00082971"/>
    </source>
</evidence>
<dbReference type="GO" id="GO:0016887">
    <property type="term" value="F:ATP hydrolysis activity"/>
    <property type="evidence" value="ECO:0007669"/>
    <property type="project" value="InterPro"/>
</dbReference>
<dbReference type="CDD" id="cd18579">
    <property type="entry name" value="ABC_6TM_ABCC_D1"/>
    <property type="match status" value="1"/>
</dbReference>
<dbReference type="InterPro" id="IPR011527">
    <property type="entry name" value="ABC1_TM_dom"/>
</dbReference>